<proteinExistence type="predicted"/>
<keyword evidence="2" id="KW-1185">Reference proteome</keyword>
<protein>
    <submittedName>
        <fullName evidence="1">Uncharacterized protein</fullName>
    </submittedName>
</protein>
<comment type="caution">
    <text evidence="1">The sequence shown here is derived from an EMBL/GenBank/DDBJ whole genome shotgun (WGS) entry which is preliminary data.</text>
</comment>
<accession>A0ACC1QN63</accession>
<organism evidence="1 2">
    <name type="scientific">Lecanicillium saksenae</name>
    <dbReference type="NCBI Taxonomy" id="468837"/>
    <lineage>
        <taxon>Eukaryota</taxon>
        <taxon>Fungi</taxon>
        <taxon>Dikarya</taxon>
        <taxon>Ascomycota</taxon>
        <taxon>Pezizomycotina</taxon>
        <taxon>Sordariomycetes</taxon>
        <taxon>Hypocreomycetidae</taxon>
        <taxon>Hypocreales</taxon>
        <taxon>Cordycipitaceae</taxon>
        <taxon>Lecanicillium</taxon>
    </lineage>
</organism>
<dbReference type="Proteomes" id="UP001148737">
    <property type="component" value="Unassembled WGS sequence"/>
</dbReference>
<gene>
    <name evidence="1" type="ORF">NLG97_g6957</name>
</gene>
<evidence type="ECO:0000313" key="1">
    <source>
        <dbReference type="EMBL" id="KAJ3484855.1"/>
    </source>
</evidence>
<dbReference type="EMBL" id="JANAKD010000996">
    <property type="protein sequence ID" value="KAJ3484855.1"/>
    <property type="molecule type" value="Genomic_DNA"/>
</dbReference>
<reference evidence="1" key="1">
    <citation type="submission" date="2022-07" db="EMBL/GenBank/DDBJ databases">
        <title>Genome Sequence of Lecanicillium saksenae.</title>
        <authorList>
            <person name="Buettner E."/>
        </authorList>
    </citation>
    <scope>NUCLEOTIDE SEQUENCE</scope>
    <source>
        <strain evidence="1">VT-O1</strain>
    </source>
</reference>
<evidence type="ECO:0000313" key="2">
    <source>
        <dbReference type="Proteomes" id="UP001148737"/>
    </source>
</evidence>
<name>A0ACC1QN63_9HYPO</name>
<sequence length="531" mass="59254">MADPAAEQGHASQAVPVSIDSINLSHSCSNSLAIFANEFKSKSIGMGREHQSRLLEEQQNQSHPALTYTRRAGWSGNDEAAARKLWLDKKNAWTISAVEQHYMTVWKACLQYAGCTPWDIVGEKTRLRFENEVPKRPGDSCMWSKGFCLTLAQLVTHVAWPRHSTGAHAMNIAAALQYAVILRTNDCRPWNPVPKSKDPLYLAMGKQARSLRARHAEIRLGCAKSLVNLSVMSDIFLAMEDEISTPAITFSPAMDGMYAVGTWDLQKIKQALDKMHAPRIGTLGYLPTSLQYFAAVDARPLRVFPGKSNIDGIHEVAMLEERRRRIEQSVDGTADGVRYSQGNTDRKRRDRSLMNSGNNDSGGDESDNYGDSSDSDNSHPLYNTLKRLLKEERKGHKRQRRRNQQRRRNRPHRRASNSSHEDAQAHAYAPDAPEGSTCNGYMPMHSEHDAAQRPLEHSHSSDGRPSEDSRPSDGRTDLPALSRGRMPSQEFGYLSHSSSNPSRDRLTSQVLMAVNITSRAIPNPVPPSGRL</sequence>